<gene>
    <name evidence="2" type="ORF">K0U00_48465</name>
</gene>
<feature type="non-terminal residue" evidence="2">
    <location>
        <position position="1"/>
    </location>
</feature>
<sequence length="142" mass="16902">DVFALGPEELQLGFLKMLRGTGMRRDADKHGYIYMDRAPYEILGNDIMPFSDIVRIKRVEDVLEKYWNAHRMDHALYYLIRQAFDSAFDFFQQFGDYWEGRGWQKIGHQLEDLFSRLWTFLSEVHILRTAEAGKHWQPEVAL</sequence>
<feature type="non-terminal residue" evidence="2">
    <location>
        <position position="142"/>
    </location>
</feature>
<protein>
    <submittedName>
        <fullName evidence="2">DUF4080 domain-containing protein</fullName>
    </submittedName>
</protein>
<evidence type="ECO:0000313" key="2">
    <source>
        <dbReference type="EMBL" id="MBW7461913.1"/>
    </source>
</evidence>
<accession>A0ABS7CLW7</accession>
<dbReference type="Proteomes" id="UP001519887">
    <property type="component" value="Unassembled WGS sequence"/>
</dbReference>
<organism evidence="2 3">
    <name type="scientific">Paenibacillus sepulcri</name>
    <dbReference type="NCBI Taxonomy" id="359917"/>
    <lineage>
        <taxon>Bacteria</taxon>
        <taxon>Bacillati</taxon>
        <taxon>Bacillota</taxon>
        <taxon>Bacilli</taxon>
        <taxon>Bacillales</taxon>
        <taxon>Paenibacillaceae</taxon>
        <taxon>Paenibacillus</taxon>
    </lineage>
</organism>
<proteinExistence type="predicted"/>
<dbReference type="Pfam" id="PF13311">
    <property type="entry name" value="DUF4080"/>
    <property type="match status" value="1"/>
</dbReference>
<feature type="domain" description="DUF4080" evidence="1">
    <location>
        <begin position="28"/>
        <end position="124"/>
    </location>
</feature>
<keyword evidence="3" id="KW-1185">Reference proteome</keyword>
<comment type="caution">
    <text evidence="2">The sequence shown here is derived from an EMBL/GenBank/DDBJ whole genome shotgun (WGS) entry which is preliminary data.</text>
</comment>
<dbReference type="EMBL" id="JAHZIK010003396">
    <property type="protein sequence ID" value="MBW7461913.1"/>
    <property type="molecule type" value="Genomic_DNA"/>
</dbReference>
<evidence type="ECO:0000259" key="1">
    <source>
        <dbReference type="Pfam" id="PF13311"/>
    </source>
</evidence>
<dbReference type="InterPro" id="IPR025288">
    <property type="entry name" value="DUF4080"/>
</dbReference>
<evidence type="ECO:0000313" key="3">
    <source>
        <dbReference type="Proteomes" id="UP001519887"/>
    </source>
</evidence>
<name>A0ABS7CLW7_9BACL</name>
<reference evidence="2 3" key="1">
    <citation type="submission" date="2021-07" db="EMBL/GenBank/DDBJ databases">
        <title>Paenibacillus radiodurans sp. nov., isolated from the southeastern edge of Tengger Desert.</title>
        <authorList>
            <person name="Zhang G."/>
        </authorList>
    </citation>
    <scope>NUCLEOTIDE SEQUENCE [LARGE SCALE GENOMIC DNA]</scope>
    <source>
        <strain evidence="2 3">CCM 7311</strain>
    </source>
</reference>